<dbReference type="OrthoDB" id="1939758at2759"/>
<gene>
    <name evidence="1" type="ORF">GIB67_040077</name>
</gene>
<dbReference type="PANTHER" id="PTHR37261">
    <property type="entry name" value="40S RIBOSOMAL PROTEIN S27"/>
    <property type="match status" value="1"/>
</dbReference>
<accession>A0A7J7MUJ7</accession>
<keyword evidence="2" id="KW-1185">Reference proteome</keyword>
<name>A0A7J7MUJ7_9MAGN</name>
<comment type="caution">
    <text evidence="1">The sequence shown here is derived from an EMBL/GenBank/DDBJ whole genome shotgun (WGS) entry which is preliminary data.</text>
</comment>
<proteinExistence type="predicted"/>
<dbReference type="Proteomes" id="UP000541444">
    <property type="component" value="Unassembled WGS sequence"/>
</dbReference>
<sequence length="829" mass="92443">MSWSSTTNWIVSNGSLINSISFETPISSIEDSKNPNDQLVLTRPPYSSSDSETPCEITISFKQQHEIRQVYVRSSARTYEIYYTPEPQSTGEYLCTVRCGVTAKEDITVDANHTDGVIVAHLEESSEGPSELQTENIRNSSTDDDGWVKVKIPDSPLLDNNACTLATKFGGNMEKDIQDFYEATAEIADASPCISLKLRLLSLQTKGCVYLGEIYIYGELVESADSDDHVRTMQNSGGNALMATLLPSLLQFSRPGSSKIQDRRVSDIKEGLKSEIEERKEIKGSAEFTCFEVNEPVPDKKEDFEFANKEKESELSSSRIERILEQLVCRVGKIEELCLRFEANMLKPLTSIEARLERVEQQLVVLGTKSQSSNLWTLDSPKYTPDFPKYNFSESETNFLYNDDNADLELASNSTSSIKAPEILCNKPDMNLRVSNMVLDSSLRDIHFGESLTLRDDELVVEVAPHFSPCLKVTAPEFSIDDDGDNRNSIDASDPANKGISSSLDNALAMSLSKFLSSTPIQLPKIDENLTIEVHNSPGEDDSRCTSPAPRIPCEIPADFAENYRSENLENLNSTQCNFSQDNGVQEITLGNDAIQRYVEEIYDKFPEFLNLPLGQEPNDAAQIEAVTLTDLASGTEVQYPEGDKDGMDNIFKHRFTSIVDFELPVLDVEFVPQENWKARSSLEALLGDFLDVSGDLSHLCDMQESTIKCSCAEDENKGVFISEQSQLLQKDKEEMDNYRLWLTLSNPVTSEVLTSNEGGNFADGGVGFLAETHDSNTFAGIPATEILEDLYTCVTYPPCWNLEHFEEDRVEENRVLVNGVASQVEWSD</sequence>
<organism evidence="1 2">
    <name type="scientific">Kingdonia uniflora</name>
    <dbReference type="NCBI Taxonomy" id="39325"/>
    <lineage>
        <taxon>Eukaryota</taxon>
        <taxon>Viridiplantae</taxon>
        <taxon>Streptophyta</taxon>
        <taxon>Embryophyta</taxon>
        <taxon>Tracheophyta</taxon>
        <taxon>Spermatophyta</taxon>
        <taxon>Magnoliopsida</taxon>
        <taxon>Ranunculales</taxon>
        <taxon>Circaeasteraceae</taxon>
        <taxon>Kingdonia</taxon>
    </lineage>
</organism>
<evidence type="ECO:0000313" key="1">
    <source>
        <dbReference type="EMBL" id="KAF6158563.1"/>
    </source>
</evidence>
<protein>
    <submittedName>
        <fullName evidence="1">Uncharacterized protein</fullName>
    </submittedName>
</protein>
<evidence type="ECO:0000313" key="2">
    <source>
        <dbReference type="Proteomes" id="UP000541444"/>
    </source>
</evidence>
<dbReference type="PANTHER" id="PTHR37261:SF1">
    <property type="entry name" value="40S RIBOSOMAL PROTEIN S27"/>
    <property type="match status" value="1"/>
</dbReference>
<dbReference type="EMBL" id="JACGCM010001219">
    <property type="protein sequence ID" value="KAF6158563.1"/>
    <property type="molecule type" value="Genomic_DNA"/>
</dbReference>
<reference evidence="1 2" key="1">
    <citation type="journal article" date="2020" name="IScience">
        <title>Genome Sequencing of the Endangered Kingdonia uniflora (Circaeasteraceae, Ranunculales) Reveals Potential Mechanisms of Evolutionary Specialization.</title>
        <authorList>
            <person name="Sun Y."/>
            <person name="Deng T."/>
            <person name="Zhang A."/>
            <person name="Moore M.J."/>
            <person name="Landis J.B."/>
            <person name="Lin N."/>
            <person name="Zhang H."/>
            <person name="Zhang X."/>
            <person name="Huang J."/>
            <person name="Zhang X."/>
            <person name="Sun H."/>
            <person name="Wang H."/>
        </authorList>
    </citation>
    <scope>NUCLEOTIDE SEQUENCE [LARGE SCALE GENOMIC DNA]</scope>
    <source>
        <strain evidence="1">TB1705</strain>
        <tissue evidence="1">Leaf</tissue>
    </source>
</reference>
<dbReference type="AlphaFoldDB" id="A0A7J7MUJ7"/>